<keyword evidence="8" id="KW-0326">Glycosidase</keyword>
<evidence type="ECO:0000256" key="9">
    <source>
        <dbReference type="ARBA" id="ARBA00023326"/>
    </source>
</evidence>
<dbReference type="SMART" id="SM00633">
    <property type="entry name" value="Glyco_10"/>
    <property type="match status" value="1"/>
</dbReference>
<gene>
    <name evidence="11" type="ORF">ENW73_08555</name>
</gene>
<comment type="caution">
    <text evidence="11">The sequence shown here is derived from an EMBL/GenBank/DDBJ whole genome shotgun (WGS) entry which is preliminary data.</text>
</comment>
<dbReference type="PROSITE" id="PS51760">
    <property type="entry name" value="GH10_2"/>
    <property type="match status" value="1"/>
</dbReference>
<comment type="catalytic activity">
    <reaction evidence="1">
        <text>Endohydrolysis of (1-&gt;4)-beta-D-xylosidic linkages in xylans.</text>
        <dbReference type="EC" id="3.2.1.8"/>
    </reaction>
</comment>
<organism evidence="11">
    <name type="scientific">candidate division WOR-3 bacterium</name>
    <dbReference type="NCBI Taxonomy" id="2052148"/>
    <lineage>
        <taxon>Bacteria</taxon>
        <taxon>Bacteria division WOR-3</taxon>
    </lineage>
</organism>
<accession>A0A7C6AAD0</accession>
<evidence type="ECO:0000256" key="3">
    <source>
        <dbReference type="ARBA" id="ARBA00012590"/>
    </source>
</evidence>
<evidence type="ECO:0000256" key="6">
    <source>
        <dbReference type="ARBA" id="ARBA00022801"/>
    </source>
</evidence>
<dbReference type="Gene3D" id="3.20.20.80">
    <property type="entry name" value="Glycosidases"/>
    <property type="match status" value="1"/>
</dbReference>
<evidence type="ECO:0000256" key="4">
    <source>
        <dbReference type="ARBA" id="ARBA00022651"/>
    </source>
</evidence>
<keyword evidence="6" id="KW-0378">Hydrolase</keyword>
<evidence type="ECO:0000256" key="2">
    <source>
        <dbReference type="ARBA" id="ARBA00007495"/>
    </source>
</evidence>
<proteinExistence type="inferred from homology"/>
<feature type="domain" description="GH10" evidence="10">
    <location>
        <begin position="99"/>
        <end position="406"/>
    </location>
</feature>
<dbReference type="EC" id="3.2.1.8" evidence="3"/>
<keyword evidence="4" id="KW-0858">Xylan degradation</keyword>
<dbReference type="InterPro" id="IPR017853">
    <property type="entry name" value="GH"/>
</dbReference>
<dbReference type="InterPro" id="IPR001000">
    <property type="entry name" value="GH10_dom"/>
</dbReference>
<keyword evidence="5" id="KW-0732">Signal</keyword>
<evidence type="ECO:0000256" key="5">
    <source>
        <dbReference type="ARBA" id="ARBA00022729"/>
    </source>
</evidence>
<name>A0A7C6AAD0_UNCW3</name>
<dbReference type="GO" id="GO:0045493">
    <property type="term" value="P:xylan catabolic process"/>
    <property type="evidence" value="ECO:0007669"/>
    <property type="project" value="UniProtKB-KW"/>
</dbReference>
<dbReference type="PANTHER" id="PTHR31490:SF88">
    <property type="entry name" value="BETA-XYLANASE"/>
    <property type="match status" value="1"/>
</dbReference>
<evidence type="ECO:0000256" key="8">
    <source>
        <dbReference type="ARBA" id="ARBA00023295"/>
    </source>
</evidence>
<protein>
    <recommendedName>
        <fullName evidence="3">endo-1,4-beta-xylanase</fullName>
        <ecNumber evidence="3">3.2.1.8</ecNumber>
    </recommendedName>
</protein>
<evidence type="ECO:0000313" key="11">
    <source>
        <dbReference type="EMBL" id="HHS52887.1"/>
    </source>
</evidence>
<dbReference type="EMBL" id="DTLI01000204">
    <property type="protein sequence ID" value="HHS52887.1"/>
    <property type="molecule type" value="Genomic_DNA"/>
</dbReference>
<reference evidence="11" key="1">
    <citation type="journal article" date="2020" name="mSystems">
        <title>Genome- and Community-Level Interaction Insights into Carbon Utilization and Element Cycling Functions of Hydrothermarchaeota in Hydrothermal Sediment.</title>
        <authorList>
            <person name="Zhou Z."/>
            <person name="Liu Y."/>
            <person name="Xu W."/>
            <person name="Pan J."/>
            <person name="Luo Z.H."/>
            <person name="Li M."/>
        </authorList>
    </citation>
    <scope>NUCLEOTIDE SEQUENCE [LARGE SCALE GENOMIC DNA]</scope>
    <source>
        <strain evidence="11">SpSt-876</strain>
    </source>
</reference>
<keyword evidence="7" id="KW-0119">Carbohydrate metabolism</keyword>
<comment type="similarity">
    <text evidence="2">Belongs to the glycosyl hydrolase 10 (cellulase F) family.</text>
</comment>
<sequence>MPDPRVTNPELFNLQKPEAPIPQFVNALRMAGIEITAEQVAQGITYEALKDKDGNPFVVAVYNLDPSLFPEQYRDLAGPIPLLIAEKGENGWGWSKCHLRTIASLNDFHIGTLLLPDVNPNLQVYEFNAGTATFNWPRREKTEGNINWDWPNYQVELAIKNNMRITIQHLIWGGQVPNWVRQKGYSKEVATGVLKKHITDILNHYEAKYGNLDGWIINVVNEPLGDRYNNGGDYFEKSFGNDTYIDLAFKTAREFAPRSILVYSDTNNHSLNGQKTAQTKRIVDRLKSQNLVDAVGLHMHIKKGERINYEDVIKTVNYFGLPFLIEEFDFNLSSKTSSDRFLYQASNYRTALKAALDSGNCLGFTIWGAGDRISWYETDFGQPNADATPFDDNFYPKLAYYAMLQTLVEYLK</sequence>
<dbReference type="InterPro" id="IPR044846">
    <property type="entry name" value="GH10"/>
</dbReference>
<dbReference type="GO" id="GO:0031176">
    <property type="term" value="F:endo-1,4-beta-xylanase activity"/>
    <property type="evidence" value="ECO:0007669"/>
    <property type="project" value="UniProtKB-EC"/>
</dbReference>
<dbReference type="SUPFAM" id="SSF51445">
    <property type="entry name" value="(Trans)glycosidases"/>
    <property type="match status" value="1"/>
</dbReference>
<evidence type="ECO:0000256" key="1">
    <source>
        <dbReference type="ARBA" id="ARBA00000681"/>
    </source>
</evidence>
<dbReference type="AlphaFoldDB" id="A0A7C6AAD0"/>
<dbReference type="PANTHER" id="PTHR31490">
    <property type="entry name" value="GLYCOSYL HYDROLASE"/>
    <property type="match status" value="1"/>
</dbReference>
<evidence type="ECO:0000256" key="7">
    <source>
        <dbReference type="ARBA" id="ARBA00023277"/>
    </source>
</evidence>
<evidence type="ECO:0000259" key="10">
    <source>
        <dbReference type="PROSITE" id="PS51760"/>
    </source>
</evidence>
<keyword evidence="9" id="KW-0624">Polysaccharide degradation</keyword>
<dbReference type="Pfam" id="PF00331">
    <property type="entry name" value="Glyco_hydro_10"/>
    <property type="match status" value="1"/>
</dbReference>